<keyword evidence="11" id="KW-1185">Reference proteome</keyword>
<evidence type="ECO:0000256" key="4">
    <source>
        <dbReference type="ARBA" id="ARBA00023186"/>
    </source>
</evidence>
<feature type="non-terminal residue" evidence="10">
    <location>
        <position position="282"/>
    </location>
</feature>
<dbReference type="SUPFAM" id="SSF48592">
    <property type="entry name" value="GroEL equatorial domain-like"/>
    <property type="match status" value="1"/>
</dbReference>
<dbReference type="PANTHER" id="PTHR45633">
    <property type="entry name" value="60 KDA HEAT SHOCK PROTEIN, MITOCHONDRIAL"/>
    <property type="match status" value="1"/>
</dbReference>
<dbReference type="AlphaFoldDB" id="A0A8J6DQX6"/>
<evidence type="ECO:0000313" key="11">
    <source>
        <dbReference type="Proteomes" id="UP000700334"/>
    </source>
</evidence>
<dbReference type="InterPro" id="IPR027413">
    <property type="entry name" value="GROEL-like_equatorial_sf"/>
</dbReference>
<evidence type="ECO:0000313" key="10">
    <source>
        <dbReference type="EMBL" id="KAG8515108.1"/>
    </source>
</evidence>
<name>A0A8J6DQX6_GALPY</name>
<keyword evidence="10" id="KW-0346">Stress response</keyword>
<accession>A0A8J6DQX6</accession>
<evidence type="ECO:0000256" key="7">
    <source>
        <dbReference type="ARBA" id="ARBA00031799"/>
    </source>
</evidence>
<organism evidence="10 11">
    <name type="scientific">Galemys pyrenaicus</name>
    <name type="common">Iberian desman</name>
    <name type="synonym">Pyrenean desman</name>
    <dbReference type="NCBI Taxonomy" id="202257"/>
    <lineage>
        <taxon>Eukaryota</taxon>
        <taxon>Metazoa</taxon>
        <taxon>Chordata</taxon>
        <taxon>Craniata</taxon>
        <taxon>Vertebrata</taxon>
        <taxon>Euteleostomi</taxon>
        <taxon>Mammalia</taxon>
        <taxon>Eutheria</taxon>
        <taxon>Laurasiatheria</taxon>
        <taxon>Eulipotyphla</taxon>
        <taxon>Talpidae</taxon>
        <taxon>Galemys</taxon>
    </lineage>
</organism>
<evidence type="ECO:0000256" key="3">
    <source>
        <dbReference type="ARBA" id="ARBA00019981"/>
    </source>
</evidence>
<dbReference type="GO" id="GO:0042026">
    <property type="term" value="P:protein refolding"/>
    <property type="evidence" value="ECO:0007669"/>
    <property type="project" value="InterPro"/>
</dbReference>
<dbReference type="SUPFAM" id="SSF52029">
    <property type="entry name" value="GroEL apical domain-like"/>
    <property type="match status" value="1"/>
</dbReference>
<comment type="caution">
    <text evidence="10">The sequence shown here is derived from an EMBL/GenBank/DDBJ whole genome shotgun (WGS) entry which is preliminary data.</text>
</comment>
<dbReference type="InterPro" id="IPR001844">
    <property type="entry name" value="Cpn60/GroEL"/>
</dbReference>
<evidence type="ECO:0000256" key="5">
    <source>
        <dbReference type="ARBA" id="ARBA00029756"/>
    </source>
</evidence>
<sequence>INIKILALVQNIANNTHEEAERASTVTVLASSIAKEGFRKDSSSANPVELWRGNQSKLVNKVAVISANVNKEIGNIVSNAMEKNVNSKMPIFYCEKTISSHQSTDSALTTANAQHKSLIITAKDAHGEALSTLIFNGLKVGLQVVAELQVLVKIEKKKKKKAERCSYCYWYENEYEKDKLNEQLENFSDGFGWTSDIEVSDEKDRVTDAFNVIRAAVEEGIFLEEVMSALKICMEIIKRTLKLSAMTIAENAGVAGSLIIVKILWTASEFGYMILWLEIVSL</sequence>
<evidence type="ECO:0000256" key="1">
    <source>
        <dbReference type="ARBA" id="ARBA00006607"/>
    </source>
</evidence>
<reference evidence="10" key="1">
    <citation type="journal article" date="2021" name="Evol. Appl.">
        <title>The genome of the Pyrenean desman and the effects of bottlenecks and inbreeding on the genomic landscape of an endangered species.</title>
        <authorList>
            <person name="Escoda L."/>
            <person name="Castresana J."/>
        </authorList>
    </citation>
    <scope>NUCLEOTIDE SEQUENCE</scope>
    <source>
        <strain evidence="10">IBE-C5619</strain>
    </source>
</reference>
<evidence type="ECO:0000256" key="8">
    <source>
        <dbReference type="ARBA" id="ARBA00037436"/>
    </source>
</evidence>
<evidence type="ECO:0000256" key="9">
    <source>
        <dbReference type="ARBA" id="ARBA00046475"/>
    </source>
</evidence>
<dbReference type="EMBL" id="JAGFMF010011718">
    <property type="protein sequence ID" value="KAG8515108.1"/>
    <property type="molecule type" value="Genomic_DNA"/>
</dbReference>
<gene>
    <name evidence="10" type="ORF">J0S82_016480</name>
</gene>
<dbReference type="InterPro" id="IPR027409">
    <property type="entry name" value="GroEL-like_apical_dom_sf"/>
</dbReference>
<evidence type="ECO:0000256" key="6">
    <source>
        <dbReference type="ARBA" id="ARBA00030005"/>
    </source>
</evidence>
<dbReference type="Gene3D" id="3.30.260.10">
    <property type="entry name" value="TCP-1-like chaperonin intermediate domain"/>
    <property type="match status" value="1"/>
</dbReference>
<dbReference type="Gene3D" id="3.50.7.10">
    <property type="entry name" value="GroEL"/>
    <property type="match status" value="1"/>
</dbReference>
<keyword evidence="4" id="KW-0143">Chaperone</keyword>
<comment type="similarity">
    <text evidence="1">Belongs to the chaperonin (HSP60) family.</text>
</comment>
<dbReference type="OrthoDB" id="1733909at2759"/>
<proteinExistence type="inferred from homology"/>
<dbReference type="InterPro" id="IPR027410">
    <property type="entry name" value="TCP-1-like_intermed_sf"/>
</dbReference>
<protein>
    <recommendedName>
        <fullName evidence="3">60 kDa heat shock protein, mitochondrial</fullName>
        <ecNumber evidence="2">5.6.1.7</ecNumber>
    </recommendedName>
    <alternativeName>
        <fullName evidence="5">60 kDa chaperonin</fullName>
    </alternativeName>
    <alternativeName>
        <fullName evidence="7">Chaperonin 60</fullName>
    </alternativeName>
    <alternativeName>
        <fullName evidence="6">Heat shock protein 60</fullName>
    </alternativeName>
</protein>
<dbReference type="GO" id="GO:0005832">
    <property type="term" value="C:chaperonin-containing T-complex"/>
    <property type="evidence" value="ECO:0007669"/>
    <property type="project" value="UniProtKB-ARBA"/>
</dbReference>
<comment type="subunit">
    <text evidence="9">Homoheptamer arranged in a ring structure. The functional units of these chaperonins consist of heptameric rings of the large subunit Hsp60, which function as a back-to-back double ring. Interacts with 2 heptameric Hsp10 rings to form the symmetrical football complex. Interacts with HRAS. Interacts with ATAD3A. Interacts with ETFBKMT and EEF1AKMT3. Interacts with MFHAS1.</text>
</comment>
<dbReference type="Proteomes" id="UP000700334">
    <property type="component" value="Unassembled WGS sequence"/>
</dbReference>
<dbReference type="EC" id="5.6.1.7" evidence="2"/>
<dbReference type="GO" id="GO:0140662">
    <property type="term" value="F:ATP-dependent protein folding chaperone"/>
    <property type="evidence" value="ECO:0007669"/>
    <property type="project" value="InterPro"/>
</dbReference>
<comment type="function">
    <text evidence="8">Chaperonin implicated in mitochondrial protein import and macromolecular assembly. Together with Hsp10, facilitates the correct folding of imported proteins. May also prevent misfolding and promote the refolding and proper assembly of unfolded polypeptides generated under stress conditions in the mitochondrial matrix. The functional units of these chaperonins consist of heptameric rings of the large subunit Hsp60, which function as a back-to-back double ring. In a cyclic reaction, Hsp60 ring complexes bind one unfolded substrate protein per ring, followed by the binding of ATP and association with 2 heptameric rings of the co-chaperonin Hsp10. This leads to sequestration of the substrate protein in the inner cavity of Hsp60 where, for a certain period of time, it can fold undisturbed by other cell components. Synchronous hydrolysis of ATP in all Hsp60 subunits results in the dissociation of the chaperonin rings and the release of ADP and the folded substrate protein.</text>
</comment>
<feature type="non-terminal residue" evidence="10">
    <location>
        <position position="1"/>
    </location>
</feature>
<evidence type="ECO:0000256" key="2">
    <source>
        <dbReference type="ARBA" id="ARBA00012198"/>
    </source>
</evidence>